<dbReference type="NCBIfam" id="TIGR01554">
    <property type="entry name" value="major_cap_HK97"/>
    <property type="match status" value="1"/>
</dbReference>
<evidence type="ECO:0000256" key="2">
    <source>
        <dbReference type="SAM" id="MobiDB-lite"/>
    </source>
</evidence>
<feature type="region of interest" description="Disordered" evidence="2">
    <location>
        <begin position="54"/>
        <end position="87"/>
    </location>
</feature>
<evidence type="ECO:0000313" key="4">
    <source>
        <dbReference type="Proteomes" id="UP000282433"/>
    </source>
</evidence>
<comment type="subcellular location">
    <subcellularLocation>
        <location evidence="1">Virion</location>
    </subcellularLocation>
</comment>
<reference evidence="3 4" key="1">
    <citation type="submission" date="2018-12" db="EMBL/GenBank/DDBJ databases">
        <authorList>
            <consortium name="Pathogen Informatics"/>
        </authorList>
    </citation>
    <scope>NUCLEOTIDE SEQUENCE [LARGE SCALE GENOMIC DNA]</scope>
    <source>
        <strain evidence="3 4">NCTC13635</strain>
    </source>
</reference>
<organism evidence="3 4">
    <name type="scientific">Klebsiella pneumoniae</name>
    <dbReference type="NCBI Taxonomy" id="573"/>
    <lineage>
        <taxon>Bacteria</taxon>
        <taxon>Pseudomonadati</taxon>
        <taxon>Pseudomonadota</taxon>
        <taxon>Gammaproteobacteria</taxon>
        <taxon>Enterobacterales</taxon>
        <taxon>Enterobacteriaceae</taxon>
        <taxon>Klebsiella/Raoultella group</taxon>
        <taxon>Klebsiella</taxon>
        <taxon>Klebsiella pneumoniae complex</taxon>
    </lineage>
</organism>
<dbReference type="InterPro" id="IPR024455">
    <property type="entry name" value="Phage_capsid"/>
</dbReference>
<evidence type="ECO:0000256" key="1">
    <source>
        <dbReference type="ARBA" id="ARBA00004328"/>
    </source>
</evidence>
<dbReference type="Proteomes" id="UP000282433">
    <property type="component" value="Chromosome"/>
</dbReference>
<dbReference type="AlphaFoldDB" id="A0A3S4GU39"/>
<accession>A0A3S4GU39</accession>
<gene>
    <name evidence="3" type="ORF">NCTC13635_00611</name>
</gene>
<evidence type="ECO:0000313" key="3">
    <source>
        <dbReference type="EMBL" id="VEA99513.1"/>
    </source>
</evidence>
<dbReference type="EMBL" id="LR134162">
    <property type="protein sequence ID" value="VEA99513.1"/>
    <property type="molecule type" value="Genomic_DNA"/>
</dbReference>
<sequence length="87" mass="10381">MKLHEMKQKRNIIAKDMRALHDKIGDTPWTDEQRTQWNAAKSELDALDERIAREEELRRQDQDYIHENEPEQRQQQNRDPSKPGSTG</sequence>
<feature type="compositionally biased region" description="Basic and acidic residues" evidence="2">
    <location>
        <begin position="54"/>
        <end position="72"/>
    </location>
</feature>
<proteinExistence type="predicted"/>
<protein>
    <submittedName>
        <fullName evidence="3">Phage capsid protein</fullName>
    </submittedName>
</protein>
<name>A0A3S4GU39_KLEPN</name>